<dbReference type="Pfam" id="PF04268">
    <property type="entry name" value="SoxG"/>
    <property type="match status" value="1"/>
</dbReference>
<sequence length="203" mass="21936">MADAYTRRSALQHFGLTAAAAKGDAAGADLLIGEAAHRTIVNIRGDGGDAFKAAVRSVTGVDLPTTPNTTAKAGDFRILWLGPTEWWVVSSNADTAKLVEDLRAAFNGQHAAVIDVSESRTVISISGPSARDVLARGCSLDLHPRVFNTGQCAQTGLTKANIVLDQISDTPSYDIYVLKSFADYLWQWFWLIGRDFKFAIRAH</sequence>
<dbReference type="EMBL" id="JAXCLX010000004">
    <property type="protein sequence ID" value="MDY0874107.1"/>
    <property type="molecule type" value="Genomic_DNA"/>
</dbReference>
<comment type="caution">
    <text evidence="1">The sequence shown here is derived from an EMBL/GenBank/DDBJ whole genome shotgun (WGS) entry which is preliminary data.</text>
</comment>
<name>A0ABU5E3X0_9PROT</name>
<protein>
    <submittedName>
        <fullName evidence="1">Sarcosine oxidase subunit gamma family protein</fullName>
    </submittedName>
</protein>
<evidence type="ECO:0000313" key="2">
    <source>
        <dbReference type="Proteomes" id="UP001271769"/>
    </source>
</evidence>
<evidence type="ECO:0000313" key="1">
    <source>
        <dbReference type="EMBL" id="MDY0874107.1"/>
    </source>
</evidence>
<reference evidence="1 2" key="1">
    <citation type="journal article" date="2013" name="Antonie Van Leeuwenhoek">
        <title>Dongia rigui sp. nov., isolated from freshwater of a large wetland in Korea.</title>
        <authorList>
            <person name="Baik K.S."/>
            <person name="Hwang Y.M."/>
            <person name="Choi J.S."/>
            <person name="Kwon J."/>
            <person name="Seong C.N."/>
        </authorList>
    </citation>
    <scope>NUCLEOTIDE SEQUENCE [LARGE SCALE GENOMIC DNA]</scope>
    <source>
        <strain evidence="1 2">04SU4-P</strain>
    </source>
</reference>
<proteinExistence type="predicted"/>
<dbReference type="RefSeq" id="WP_320502581.1">
    <property type="nucleotide sequence ID" value="NZ_JAXCLX010000004.1"/>
</dbReference>
<organism evidence="1 2">
    <name type="scientific">Dongia rigui</name>
    <dbReference type="NCBI Taxonomy" id="940149"/>
    <lineage>
        <taxon>Bacteria</taxon>
        <taxon>Pseudomonadati</taxon>
        <taxon>Pseudomonadota</taxon>
        <taxon>Alphaproteobacteria</taxon>
        <taxon>Rhodospirillales</taxon>
        <taxon>Dongiaceae</taxon>
        <taxon>Dongia</taxon>
    </lineage>
</organism>
<dbReference type="InterPro" id="IPR027266">
    <property type="entry name" value="TrmE/GcvT-like"/>
</dbReference>
<keyword evidence="2" id="KW-1185">Reference proteome</keyword>
<dbReference type="InterPro" id="IPR007375">
    <property type="entry name" value="SoxG"/>
</dbReference>
<dbReference type="SUPFAM" id="SSF103025">
    <property type="entry name" value="Folate-binding domain"/>
    <property type="match status" value="1"/>
</dbReference>
<dbReference type="Proteomes" id="UP001271769">
    <property type="component" value="Unassembled WGS sequence"/>
</dbReference>
<dbReference type="Gene3D" id="3.30.70.1520">
    <property type="entry name" value="Heterotetrameric sarcosine oxidase"/>
    <property type="match status" value="1"/>
</dbReference>
<dbReference type="Gene3D" id="3.30.1360.120">
    <property type="entry name" value="Probable tRNA modification gtpase trme, domain 1"/>
    <property type="match status" value="1"/>
</dbReference>
<accession>A0ABU5E3X0</accession>
<gene>
    <name evidence="1" type="ORF">SMD31_19350</name>
</gene>